<accession>A0A7D7LR69</accession>
<dbReference type="AlphaFoldDB" id="A0A7D7LR69"/>
<evidence type="ECO:0000313" key="4">
    <source>
        <dbReference type="Proteomes" id="UP000515349"/>
    </source>
</evidence>
<organism evidence="3 4">
    <name type="scientific">Marnyiella aurantia</name>
    <dbReference type="NCBI Taxonomy" id="2758037"/>
    <lineage>
        <taxon>Bacteria</taxon>
        <taxon>Pseudomonadati</taxon>
        <taxon>Bacteroidota</taxon>
        <taxon>Flavobacteriia</taxon>
        <taxon>Flavobacteriales</taxon>
        <taxon>Weeksellaceae</taxon>
        <taxon>Marnyiella</taxon>
    </lineage>
</organism>
<dbReference type="EMBL" id="CP059472">
    <property type="protein sequence ID" value="QMS99500.1"/>
    <property type="molecule type" value="Genomic_DNA"/>
</dbReference>
<reference evidence="4" key="2">
    <citation type="submission" date="2020-07" db="EMBL/GenBank/DDBJ databases">
        <title>Chryseobacterium sp.cx-624.</title>
        <authorList>
            <person name="Yang C."/>
        </authorList>
    </citation>
    <scope>NUCLEOTIDE SEQUENCE [LARGE SCALE GENOMIC DNA]</scope>
    <source>
        <strain evidence="4">cx-624</strain>
    </source>
</reference>
<dbReference type="RefSeq" id="WP_181887974.1">
    <property type="nucleotide sequence ID" value="NZ_CP059472.1"/>
</dbReference>
<feature type="chain" id="PRO_5044656208" description="Outer membrane beta-barrel protein" evidence="1">
    <location>
        <begin position="19"/>
        <end position="392"/>
    </location>
</feature>
<dbReference type="Proteomes" id="UP000539710">
    <property type="component" value="Unassembled WGS sequence"/>
</dbReference>
<keyword evidence="5" id="KW-1185">Reference proteome</keyword>
<name>A0A7D7LR69_9FLAO</name>
<dbReference type="KEGG" id="cbau:H1R16_05770"/>
<evidence type="ECO:0008006" key="6">
    <source>
        <dbReference type="Google" id="ProtNLM"/>
    </source>
</evidence>
<gene>
    <name evidence="3" type="ORF">H1R16_05770</name>
    <name evidence="2" type="ORF">H2507_11980</name>
</gene>
<evidence type="ECO:0000313" key="5">
    <source>
        <dbReference type="Proteomes" id="UP000539710"/>
    </source>
</evidence>
<feature type="signal peptide" evidence="1">
    <location>
        <begin position="1"/>
        <end position="18"/>
    </location>
</feature>
<keyword evidence="1" id="KW-0732">Signal</keyword>
<dbReference type="Proteomes" id="UP000515349">
    <property type="component" value="Chromosome"/>
</dbReference>
<sequence>MKKIYFLCFMITAQLVIAQIKFENAYLIDQSGNRKDVLIRNGDWLENPSNIQLKDSEASKEYSLGLNEVQEFGFEDGTVFRKFTLDISNYAIDLGKIDNNPDFSPQKQTVFLRQLSTGKLNLYSYYKGTPKYFYAAPGEQPTQLLYRRYYNDKNDLQTVNTYRQQLARLLNCPGTNYNAAQYSTTSLQQLFDTYNNDCNRVKSSGVGKSKFAVNIVAEAHMLQTSFNSPIYYLDNIKMESKLVPKFGIELEYFLPFNKQSFSVTAAPKYFQYENEYVRVYDVSPHTQTIQLSTSTLEIPVGFRYYNYFTDSSSLFVTLAYQIKTDFEGTISVNSQERELKSGSATSFLFGVGYRYKRLMGELVYAPYRSSSTSYFTDIKTTDVGLSLKYNVF</sequence>
<reference evidence="2" key="4">
    <citation type="submission" date="2020-07" db="EMBL/GenBank/DDBJ databases">
        <authorList>
            <person name="Yang C."/>
        </authorList>
    </citation>
    <scope>NUCLEOTIDE SEQUENCE</scope>
    <source>
        <strain evidence="2">Cx-624</strain>
    </source>
</reference>
<proteinExistence type="predicted"/>
<evidence type="ECO:0000313" key="2">
    <source>
        <dbReference type="EMBL" id="MBA5247879.1"/>
    </source>
</evidence>
<protein>
    <recommendedName>
        <fullName evidence="6">Outer membrane beta-barrel protein</fullName>
    </recommendedName>
</protein>
<reference evidence="3" key="1">
    <citation type="submission" date="2020-07" db="EMBL/GenBank/DDBJ databases">
        <title>Chryseobacterium sp. CX-624.</title>
        <authorList>
            <person name="Yang C."/>
        </authorList>
    </citation>
    <scope>NUCLEOTIDE SEQUENCE</scope>
    <source>
        <strain evidence="3">CX-624</strain>
    </source>
</reference>
<evidence type="ECO:0000256" key="1">
    <source>
        <dbReference type="SAM" id="SignalP"/>
    </source>
</evidence>
<dbReference type="EMBL" id="JACEUX010000005">
    <property type="protein sequence ID" value="MBA5247879.1"/>
    <property type="molecule type" value="Genomic_DNA"/>
</dbReference>
<reference evidence="5" key="3">
    <citation type="submission" date="2020-07" db="EMBL/GenBank/DDBJ databases">
        <title>Flavobacterium sp. xlx-214.</title>
        <authorList>
            <person name="Yang C."/>
        </authorList>
    </citation>
    <scope>NUCLEOTIDE SEQUENCE [LARGE SCALE GENOMIC DNA]</scope>
    <source>
        <strain evidence="5">CX-624</strain>
    </source>
</reference>
<evidence type="ECO:0000313" key="3">
    <source>
        <dbReference type="EMBL" id="QMS99500.1"/>
    </source>
</evidence>